<sequence length="255" mass="27708">MTRMPEAVTDLEIDAYLNDQLDLQGRIAVESALAANPALAAQVMADLRVRDSLRAATALQPPPGGDPVDLAARRLRRGLGRQQLRRSAGRGAFAAACVALGWLVHWQMNSFGGLPSEAAAPPPRFVAEAVQAHRTSLLRAAMESQLEAPEFDRQEILHSTAIALPHFPTDWRVLDVQVYPAALGSSVVVMFRTADAGPFSLYMAHMGSERRVALRISRQGEKQVAYWREGKLGMALTGQVTAVELRRIAILLAAI</sequence>
<dbReference type="Proteomes" id="UP000188879">
    <property type="component" value="Unassembled WGS sequence"/>
</dbReference>
<evidence type="ECO:0000313" key="1">
    <source>
        <dbReference type="EMBL" id="ONG58913.1"/>
    </source>
</evidence>
<dbReference type="OrthoDB" id="9152892at2"/>
<keyword evidence="2" id="KW-1185">Reference proteome</keyword>
<proteinExistence type="predicted"/>
<reference evidence="1 2" key="1">
    <citation type="submission" date="2016-10" db="EMBL/GenBank/DDBJ databases">
        <title>Draft Genome sequence of Roseomonas sp. strain M3.</title>
        <authorList>
            <person name="Subhash Y."/>
            <person name="Lee S."/>
        </authorList>
    </citation>
    <scope>NUCLEOTIDE SEQUENCE [LARGE SCALE GENOMIC DNA]</scope>
    <source>
        <strain evidence="1 2">M3</strain>
    </source>
</reference>
<dbReference type="EMBL" id="MLCO01000009">
    <property type="protein sequence ID" value="ONG58913.1"/>
    <property type="molecule type" value="Genomic_DNA"/>
</dbReference>
<gene>
    <name evidence="1" type="ORF">BKE38_01545</name>
</gene>
<organism evidence="1 2">
    <name type="scientific">Teichococcus deserti</name>
    <dbReference type="NCBI Taxonomy" id="1817963"/>
    <lineage>
        <taxon>Bacteria</taxon>
        <taxon>Pseudomonadati</taxon>
        <taxon>Pseudomonadota</taxon>
        <taxon>Alphaproteobacteria</taxon>
        <taxon>Acetobacterales</taxon>
        <taxon>Roseomonadaceae</taxon>
        <taxon>Roseomonas</taxon>
    </lineage>
</organism>
<evidence type="ECO:0008006" key="3">
    <source>
        <dbReference type="Google" id="ProtNLM"/>
    </source>
</evidence>
<dbReference type="RefSeq" id="WP_076955613.1">
    <property type="nucleotide sequence ID" value="NZ_MLCO01000009.1"/>
</dbReference>
<name>A0A1V2H8U7_9PROT</name>
<accession>A0A1V2H8U7</accession>
<protein>
    <recommendedName>
        <fullName evidence="3">Anti-sigma factor</fullName>
    </recommendedName>
</protein>
<comment type="caution">
    <text evidence="1">The sequence shown here is derived from an EMBL/GenBank/DDBJ whole genome shotgun (WGS) entry which is preliminary data.</text>
</comment>
<dbReference type="AlphaFoldDB" id="A0A1V2H8U7"/>
<evidence type="ECO:0000313" key="2">
    <source>
        <dbReference type="Proteomes" id="UP000188879"/>
    </source>
</evidence>